<dbReference type="EMBL" id="CAJNOJ010000002">
    <property type="protein sequence ID" value="CAF0730589.1"/>
    <property type="molecule type" value="Genomic_DNA"/>
</dbReference>
<dbReference type="AlphaFoldDB" id="A0A815IWL8"/>
<feature type="domain" description="DED" evidence="2">
    <location>
        <begin position="6"/>
        <end position="86"/>
    </location>
</feature>
<gene>
    <name evidence="4" type="ORF">EDS130_LOCUS1078</name>
    <name evidence="5" type="ORF">XAT740_LOCUS32547</name>
</gene>
<organism evidence="5 6">
    <name type="scientific">Adineta ricciae</name>
    <name type="common">Rotifer</name>
    <dbReference type="NCBI Taxonomy" id="249248"/>
    <lineage>
        <taxon>Eukaryota</taxon>
        <taxon>Metazoa</taxon>
        <taxon>Spiralia</taxon>
        <taxon>Gnathifera</taxon>
        <taxon>Rotifera</taxon>
        <taxon>Eurotatoria</taxon>
        <taxon>Bdelloidea</taxon>
        <taxon>Adinetida</taxon>
        <taxon>Adinetidae</taxon>
        <taxon>Adineta</taxon>
    </lineage>
</organism>
<dbReference type="Gene3D" id="1.10.533.10">
    <property type="entry name" value="Death Domain, Fas"/>
    <property type="match status" value="1"/>
</dbReference>
<dbReference type="EMBL" id="CAJNOR010003044">
    <property type="protein sequence ID" value="CAF1371142.1"/>
    <property type="molecule type" value="Genomic_DNA"/>
</dbReference>
<accession>A0A815IWL8</accession>
<dbReference type="InterPro" id="IPR001229">
    <property type="entry name" value="Jacalin-like_lectin_dom"/>
</dbReference>
<keyword evidence="1" id="KW-1133">Transmembrane helix</keyword>
<dbReference type="OrthoDB" id="10035490at2759"/>
<dbReference type="PROSITE" id="PS51752">
    <property type="entry name" value="JACALIN_LECTIN"/>
    <property type="match status" value="1"/>
</dbReference>
<dbReference type="InterPro" id="IPR036404">
    <property type="entry name" value="Jacalin-like_lectin_dom_sf"/>
</dbReference>
<dbReference type="Proteomes" id="UP000663852">
    <property type="component" value="Unassembled WGS sequence"/>
</dbReference>
<protein>
    <submittedName>
        <fullName evidence="5">Uncharacterized protein</fullName>
    </submittedName>
</protein>
<dbReference type="SUPFAM" id="SSF51101">
    <property type="entry name" value="Mannose-binding lectins"/>
    <property type="match status" value="1"/>
</dbReference>
<feature type="transmembrane region" description="Helical" evidence="1">
    <location>
        <begin position="191"/>
        <end position="212"/>
    </location>
</feature>
<dbReference type="SMART" id="SM00915">
    <property type="entry name" value="Jacalin"/>
    <property type="match status" value="1"/>
</dbReference>
<evidence type="ECO:0000259" key="2">
    <source>
        <dbReference type="PROSITE" id="PS50168"/>
    </source>
</evidence>
<sequence>MDQQFDFRALLVKLQDCLSDNDRRRLHFIVGDTIPRQLRDDPSLGGTLNLLETLFDQAKINEQDFNYLIQVFQEIQCHEAVKRLKEHQLREHQRGRSGTNSTNVSDVLDDNDVDRVIYTNLTPQLNTAFYHPKERDATSTRSTVISFDQNSTSSDKITLTNPSIYDENKVFNLNKTLVKKIFKSRVTISQLLLCLLNVIGIVIFLLLLIFFVKTKQSNSVDILAVKVSPVYGSTKGGDGFNDATDCSLTRDDRIVKISAGWTDDILDFVTIFYTQDKSKQHGVNVYRSSAFTSSFALEPNENINGASIYVDIRAIPNPFSPNGTYIVVGLRFYTDQGRASDLFGSSKGVVANETTSTYRLKYIQGRSAGYVDAIQFIWYKPIQSLNIASLSED</sequence>
<dbReference type="Proteomes" id="UP000663828">
    <property type="component" value="Unassembled WGS sequence"/>
</dbReference>
<dbReference type="PROSITE" id="PS50168">
    <property type="entry name" value="DED"/>
    <property type="match status" value="1"/>
</dbReference>
<evidence type="ECO:0000313" key="5">
    <source>
        <dbReference type="EMBL" id="CAF1371142.1"/>
    </source>
</evidence>
<comment type="caution">
    <text evidence="5">The sequence shown here is derived from an EMBL/GenBank/DDBJ whole genome shotgun (WGS) entry which is preliminary data.</text>
</comment>
<dbReference type="Gene3D" id="2.100.10.30">
    <property type="entry name" value="Jacalin-like lectin domain"/>
    <property type="match status" value="1"/>
</dbReference>
<dbReference type="Pfam" id="PF01419">
    <property type="entry name" value="Jacalin"/>
    <property type="match status" value="1"/>
</dbReference>
<keyword evidence="6" id="KW-1185">Reference proteome</keyword>
<feature type="domain" description="Jacalin-type lectin" evidence="3">
    <location>
        <begin position="225"/>
        <end position="380"/>
    </location>
</feature>
<dbReference type="GO" id="GO:0042981">
    <property type="term" value="P:regulation of apoptotic process"/>
    <property type="evidence" value="ECO:0007669"/>
    <property type="project" value="InterPro"/>
</dbReference>
<evidence type="ECO:0000259" key="3">
    <source>
        <dbReference type="PROSITE" id="PS51752"/>
    </source>
</evidence>
<evidence type="ECO:0000256" key="1">
    <source>
        <dbReference type="SAM" id="Phobius"/>
    </source>
</evidence>
<reference evidence="5" key="1">
    <citation type="submission" date="2021-02" db="EMBL/GenBank/DDBJ databases">
        <authorList>
            <person name="Nowell W R."/>
        </authorList>
    </citation>
    <scope>NUCLEOTIDE SEQUENCE</scope>
</reference>
<evidence type="ECO:0000313" key="4">
    <source>
        <dbReference type="EMBL" id="CAF0730589.1"/>
    </source>
</evidence>
<dbReference type="SUPFAM" id="SSF47986">
    <property type="entry name" value="DEATH domain"/>
    <property type="match status" value="1"/>
</dbReference>
<keyword evidence="1" id="KW-0472">Membrane</keyword>
<name>A0A815IWL8_ADIRI</name>
<proteinExistence type="predicted"/>
<dbReference type="InterPro" id="IPR011029">
    <property type="entry name" value="DEATH-like_dom_sf"/>
</dbReference>
<dbReference type="InterPro" id="IPR001875">
    <property type="entry name" value="DED_dom"/>
</dbReference>
<keyword evidence="1" id="KW-0812">Transmembrane</keyword>
<evidence type="ECO:0000313" key="6">
    <source>
        <dbReference type="Proteomes" id="UP000663828"/>
    </source>
</evidence>